<evidence type="ECO:0000256" key="1">
    <source>
        <dbReference type="ARBA" id="ARBA00004141"/>
    </source>
</evidence>
<evidence type="ECO:0000256" key="6">
    <source>
        <dbReference type="SAM" id="Phobius"/>
    </source>
</evidence>
<feature type="transmembrane region" description="Helical" evidence="6">
    <location>
        <begin position="185"/>
        <end position="205"/>
    </location>
</feature>
<comment type="subcellular location">
    <subcellularLocation>
        <location evidence="1">Membrane</location>
        <topology evidence="1">Multi-pass membrane protein</topology>
    </subcellularLocation>
</comment>
<feature type="transmembrane region" description="Helical" evidence="6">
    <location>
        <begin position="129"/>
        <end position="148"/>
    </location>
</feature>
<reference evidence="8" key="1">
    <citation type="journal article" date="2014" name="Int. J. Syst. Evol. Microbiol.">
        <title>Complete genome sequence of Corynebacterium casei LMG S-19264T (=DSM 44701T), isolated from a smear-ripened cheese.</title>
        <authorList>
            <consortium name="US DOE Joint Genome Institute (JGI-PGF)"/>
            <person name="Walter F."/>
            <person name="Albersmeier A."/>
            <person name="Kalinowski J."/>
            <person name="Ruckert C."/>
        </authorList>
    </citation>
    <scope>NUCLEOTIDE SEQUENCE</scope>
    <source>
        <strain evidence="8">CGMCC 1.3617</strain>
    </source>
</reference>
<feature type="domain" description="EamA" evidence="7">
    <location>
        <begin position="188"/>
        <end position="320"/>
    </location>
</feature>
<gene>
    <name evidence="8" type="ORF">GCM10011320_52260</name>
</gene>
<evidence type="ECO:0000313" key="8">
    <source>
        <dbReference type="EMBL" id="GGJ38216.1"/>
    </source>
</evidence>
<dbReference type="InterPro" id="IPR050638">
    <property type="entry name" value="AA-Vitamin_Transporters"/>
</dbReference>
<dbReference type="InterPro" id="IPR037185">
    <property type="entry name" value="EmrE-like"/>
</dbReference>
<dbReference type="InterPro" id="IPR000620">
    <property type="entry name" value="EamA_dom"/>
</dbReference>
<dbReference type="Proteomes" id="UP000661507">
    <property type="component" value="Unassembled WGS sequence"/>
</dbReference>
<feature type="transmembrane region" description="Helical" evidence="6">
    <location>
        <begin position="249"/>
        <end position="267"/>
    </location>
</feature>
<accession>A0A917L1K9</accession>
<dbReference type="Pfam" id="PF00892">
    <property type="entry name" value="EamA"/>
    <property type="match status" value="2"/>
</dbReference>
<proteinExistence type="inferred from homology"/>
<feature type="domain" description="EamA" evidence="7">
    <location>
        <begin position="46"/>
        <end position="173"/>
    </location>
</feature>
<dbReference type="AlphaFoldDB" id="A0A917L1K9"/>
<protein>
    <submittedName>
        <fullName evidence="8">Membrane protein</fullName>
    </submittedName>
</protein>
<evidence type="ECO:0000256" key="5">
    <source>
        <dbReference type="ARBA" id="ARBA00023136"/>
    </source>
</evidence>
<dbReference type="PANTHER" id="PTHR32322">
    <property type="entry name" value="INNER MEMBRANE TRANSPORTER"/>
    <property type="match status" value="1"/>
</dbReference>
<feature type="transmembrane region" description="Helical" evidence="6">
    <location>
        <begin position="69"/>
        <end position="90"/>
    </location>
</feature>
<dbReference type="GO" id="GO:0016020">
    <property type="term" value="C:membrane"/>
    <property type="evidence" value="ECO:0007669"/>
    <property type="project" value="UniProtKB-SubCell"/>
</dbReference>
<keyword evidence="4 6" id="KW-1133">Transmembrane helix</keyword>
<feature type="transmembrane region" description="Helical" evidence="6">
    <location>
        <begin position="274"/>
        <end position="297"/>
    </location>
</feature>
<reference evidence="8" key="2">
    <citation type="submission" date="2020-09" db="EMBL/GenBank/DDBJ databases">
        <authorList>
            <person name="Sun Q."/>
            <person name="Zhou Y."/>
        </authorList>
    </citation>
    <scope>NUCLEOTIDE SEQUENCE</scope>
    <source>
        <strain evidence="8">CGMCC 1.3617</strain>
    </source>
</reference>
<feature type="transmembrane region" description="Helical" evidence="6">
    <location>
        <begin position="102"/>
        <end position="123"/>
    </location>
</feature>
<evidence type="ECO:0000256" key="4">
    <source>
        <dbReference type="ARBA" id="ARBA00022989"/>
    </source>
</evidence>
<dbReference type="EMBL" id="BMKW01000016">
    <property type="protein sequence ID" value="GGJ38216.1"/>
    <property type="molecule type" value="Genomic_DNA"/>
</dbReference>
<evidence type="ECO:0000313" key="9">
    <source>
        <dbReference type="Proteomes" id="UP000661507"/>
    </source>
</evidence>
<comment type="similarity">
    <text evidence="2">Belongs to the EamA transporter family.</text>
</comment>
<keyword evidence="5 6" id="KW-0472">Membrane</keyword>
<evidence type="ECO:0000259" key="7">
    <source>
        <dbReference type="Pfam" id="PF00892"/>
    </source>
</evidence>
<feature type="transmembrane region" description="Helical" evidence="6">
    <location>
        <begin position="160"/>
        <end position="179"/>
    </location>
</feature>
<organism evidence="8 9">
    <name type="scientific">Neoroseomonas lacus</name>
    <dbReference type="NCBI Taxonomy" id="287609"/>
    <lineage>
        <taxon>Bacteria</taxon>
        <taxon>Pseudomonadati</taxon>
        <taxon>Pseudomonadota</taxon>
        <taxon>Alphaproteobacteria</taxon>
        <taxon>Acetobacterales</taxon>
        <taxon>Acetobacteraceae</taxon>
        <taxon>Neoroseomonas</taxon>
    </lineage>
</organism>
<keyword evidence="3 6" id="KW-0812">Transmembrane</keyword>
<sequence length="331" mass="33953">MVSDSGNAMGPTWRTTHDRFNCLTDDGAGRPLRVMPDALRPLPPLLLLGTIWGATPGFVKYLGGIGWPPFLIATCAGAGSAVILILLCRMRGLALPLSRAHLRHYVVSGLTGLAAANLVGFTALQHIPAGFFSLLVPLSPMLTVLGAAMLGMERVTPRRILGTLLGLSGVLLAMAPGAALPDPAMLPWAFLAALTPVCYAASNLMAVKLAPRDTPPLVLAAGTLSAGAVGLAIVAAASGHMHAVPLSGVPVSALQAAATAGAFMLYFRSLGAHGGVVTSQAGYVITITGLAWGWVLFGERPGWLTIPAALLVFAGLALVTLPGRRLTRSGA</sequence>
<name>A0A917L1K9_9PROT</name>
<feature type="transmembrane region" description="Helical" evidence="6">
    <location>
        <begin position="217"/>
        <end position="237"/>
    </location>
</feature>
<comment type="caution">
    <text evidence="8">The sequence shown here is derived from an EMBL/GenBank/DDBJ whole genome shotgun (WGS) entry which is preliminary data.</text>
</comment>
<dbReference type="SUPFAM" id="SSF103481">
    <property type="entry name" value="Multidrug resistance efflux transporter EmrE"/>
    <property type="match status" value="2"/>
</dbReference>
<keyword evidence="9" id="KW-1185">Reference proteome</keyword>
<evidence type="ECO:0000256" key="2">
    <source>
        <dbReference type="ARBA" id="ARBA00007362"/>
    </source>
</evidence>
<dbReference type="PANTHER" id="PTHR32322:SF2">
    <property type="entry name" value="EAMA DOMAIN-CONTAINING PROTEIN"/>
    <property type="match status" value="1"/>
</dbReference>
<feature type="transmembrane region" description="Helical" evidence="6">
    <location>
        <begin position="303"/>
        <end position="321"/>
    </location>
</feature>
<evidence type="ECO:0000256" key="3">
    <source>
        <dbReference type="ARBA" id="ARBA00022692"/>
    </source>
</evidence>